<feature type="non-terminal residue" evidence="1">
    <location>
        <position position="38"/>
    </location>
</feature>
<evidence type="ECO:0000313" key="3">
    <source>
        <dbReference type="Proteomes" id="UP000499080"/>
    </source>
</evidence>
<dbReference type="EMBL" id="BGPR01031215">
    <property type="protein sequence ID" value="GBO04133.1"/>
    <property type="molecule type" value="Genomic_DNA"/>
</dbReference>
<comment type="caution">
    <text evidence="1">The sequence shown here is derived from an EMBL/GenBank/DDBJ whole genome shotgun (WGS) entry which is preliminary data.</text>
</comment>
<sequence>MIRTRGCGGMRNVSWPWGVSGECGVIMGDGVWNEGVRG</sequence>
<gene>
    <name evidence="2" type="ORF">AVEN_257749_1</name>
    <name evidence="1" type="ORF">AVEN_62446_1</name>
</gene>
<evidence type="ECO:0000313" key="2">
    <source>
        <dbReference type="EMBL" id="GBO04133.1"/>
    </source>
</evidence>
<name>A0A4Y2TMS9_ARAVE</name>
<reference evidence="1 3" key="1">
    <citation type="journal article" date="2019" name="Sci. Rep.">
        <title>Orb-weaving spider Araneus ventricosus genome elucidates the spidroin gene catalogue.</title>
        <authorList>
            <person name="Kono N."/>
            <person name="Nakamura H."/>
            <person name="Ohtoshi R."/>
            <person name="Moran D.A.P."/>
            <person name="Shinohara A."/>
            <person name="Yoshida Y."/>
            <person name="Fujiwara M."/>
            <person name="Mori M."/>
            <person name="Tomita M."/>
            <person name="Arakawa K."/>
        </authorList>
    </citation>
    <scope>NUCLEOTIDE SEQUENCE [LARGE SCALE GENOMIC DNA]</scope>
</reference>
<accession>A0A4Y2TMS9</accession>
<dbReference type="EMBL" id="BGPR01029530">
    <property type="protein sequence ID" value="GBO01361.1"/>
    <property type="molecule type" value="Genomic_DNA"/>
</dbReference>
<organism evidence="1 3">
    <name type="scientific">Araneus ventricosus</name>
    <name type="common">Orbweaver spider</name>
    <name type="synonym">Epeira ventricosa</name>
    <dbReference type="NCBI Taxonomy" id="182803"/>
    <lineage>
        <taxon>Eukaryota</taxon>
        <taxon>Metazoa</taxon>
        <taxon>Ecdysozoa</taxon>
        <taxon>Arthropoda</taxon>
        <taxon>Chelicerata</taxon>
        <taxon>Arachnida</taxon>
        <taxon>Araneae</taxon>
        <taxon>Araneomorphae</taxon>
        <taxon>Entelegynae</taxon>
        <taxon>Araneoidea</taxon>
        <taxon>Araneidae</taxon>
        <taxon>Araneus</taxon>
    </lineage>
</organism>
<proteinExistence type="predicted"/>
<dbReference type="AlphaFoldDB" id="A0A4Y2TMS9"/>
<protein>
    <submittedName>
        <fullName evidence="1">Uncharacterized protein</fullName>
    </submittedName>
</protein>
<evidence type="ECO:0000313" key="1">
    <source>
        <dbReference type="EMBL" id="GBO01361.1"/>
    </source>
</evidence>
<dbReference type="Proteomes" id="UP000499080">
    <property type="component" value="Unassembled WGS sequence"/>
</dbReference>
<keyword evidence="3" id="KW-1185">Reference proteome</keyword>